<dbReference type="OrthoDB" id="9776609at2"/>
<keyword evidence="2" id="KW-0812">Transmembrane</keyword>
<organism evidence="3 4">
    <name type="scientific">Alcanivorax borkumensis (strain ATCC 700651 / DSM 11573 / NCIMB 13689 / SK2)</name>
    <dbReference type="NCBI Taxonomy" id="393595"/>
    <lineage>
        <taxon>Bacteria</taxon>
        <taxon>Pseudomonadati</taxon>
        <taxon>Pseudomonadota</taxon>
        <taxon>Gammaproteobacteria</taxon>
        <taxon>Oceanospirillales</taxon>
        <taxon>Alcanivoracaceae</taxon>
        <taxon>Alcanivorax</taxon>
    </lineage>
</organism>
<dbReference type="RefSeq" id="WP_011588837.1">
    <property type="nucleotide sequence ID" value="NC_008260.1"/>
</dbReference>
<keyword evidence="2" id="KW-1133">Transmembrane helix</keyword>
<dbReference type="STRING" id="393595.ABO_1556"/>
<dbReference type="PANTHER" id="PTHR34219:SF4">
    <property type="entry name" value="PEPSY DOMAIN-CONTAINING PROTEIN"/>
    <property type="match status" value="1"/>
</dbReference>
<name>Q0VP94_ALCBS</name>
<feature type="transmembrane region" description="Helical" evidence="2">
    <location>
        <begin position="12"/>
        <end position="36"/>
    </location>
</feature>
<proteinExistence type="predicted"/>
<dbReference type="eggNOG" id="COG3182">
    <property type="taxonomic scope" value="Bacteria"/>
</dbReference>
<feature type="region of interest" description="Disordered" evidence="1">
    <location>
        <begin position="516"/>
        <end position="540"/>
    </location>
</feature>
<dbReference type="AlphaFoldDB" id="Q0VP94"/>
<keyword evidence="2" id="KW-0472">Membrane</keyword>
<dbReference type="HOGENOM" id="CLU_025664_2_0_6"/>
<evidence type="ECO:0000256" key="1">
    <source>
        <dbReference type="SAM" id="MobiDB-lite"/>
    </source>
</evidence>
<dbReference type="Pfam" id="PF03929">
    <property type="entry name" value="PepSY_TM"/>
    <property type="match status" value="1"/>
</dbReference>
<feature type="transmembrane region" description="Helical" evidence="2">
    <location>
        <begin position="350"/>
        <end position="371"/>
    </location>
</feature>
<feature type="transmembrane region" description="Helical" evidence="2">
    <location>
        <begin position="485"/>
        <end position="507"/>
    </location>
</feature>
<feature type="transmembrane region" description="Helical" evidence="2">
    <location>
        <begin position="142"/>
        <end position="164"/>
    </location>
</feature>
<accession>Q0VP94</accession>
<reference evidence="3 4" key="1">
    <citation type="journal article" date="2006" name="Nat. Biotechnol.">
        <title>Genome sequence of the ubiquitous hydrocarbon-degrading marine bacterium Alcanivorax borkumensis.</title>
        <authorList>
            <person name="Schneiker S."/>
            <person name="Martins dos Santos V.A.P."/>
            <person name="Bartels D."/>
            <person name="Bekel T."/>
            <person name="Brecht M."/>
            <person name="Buhrmester J."/>
            <person name="Chernikova T.N."/>
            <person name="Denaro R."/>
            <person name="Ferrer M."/>
            <person name="Gertler C."/>
            <person name="Goesmann A."/>
            <person name="Golyshina O.V."/>
            <person name="Kaminski F."/>
            <person name="Khachane A.N."/>
            <person name="Lang S."/>
            <person name="Linke B."/>
            <person name="McHardy A.C."/>
            <person name="Meyer F."/>
            <person name="Nechitaylo T."/>
            <person name="Puehler A."/>
            <person name="Regenhardt D."/>
            <person name="Rupp O."/>
            <person name="Sabirova J.S."/>
            <person name="Selbitschka W."/>
            <person name="Yakimov M.M."/>
            <person name="Timmis K.N."/>
            <person name="Vorhoelter F.-J."/>
            <person name="Weidner S."/>
            <person name="Kaiser O."/>
            <person name="Golyshin P.N."/>
        </authorList>
    </citation>
    <scope>NUCLEOTIDE SEQUENCE [LARGE SCALE GENOMIC DNA]</scope>
    <source>
        <strain evidence="4">ATCC 700651 / DSM 11573 / NCIMB 13689 / SK2</strain>
    </source>
</reference>
<feature type="region of interest" description="Disordered" evidence="1">
    <location>
        <begin position="293"/>
        <end position="313"/>
    </location>
</feature>
<feature type="transmembrane region" description="Helical" evidence="2">
    <location>
        <begin position="428"/>
        <end position="444"/>
    </location>
</feature>
<protein>
    <submittedName>
        <fullName evidence="3">Membrane protein, putative</fullName>
    </submittedName>
</protein>
<dbReference type="InterPro" id="IPR005625">
    <property type="entry name" value="PepSY-ass_TM"/>
</dbReference>
<feature type="transmembrane region" description="Helical" evidence="2">
    <location>
        <begin position="392"/>
        <end position="412"/>
    </location>
</feature>
<sequence length="540" mass="60586">MNKSFRQSMAWLHTWAGLLLGWLLVAIFITGTSAYFREEITLWMQPEVHDSTLQPGTVELAMAALNAKAPDAKSWDINLPGPRQAAVELRWQPAKQPKNGGRQRGEQMLMDADSGEVVAPRATRGGNFLYRFHFELYGIDRLWARLLVCLATMFMLIAIISGVITHKKIFKDFFTFRPGKGQRSWLDAHNATAVLALPYHFMITYSGLLLFMTLIMPWGIDAAYEGDRRAFFSEVFSRGETPARPGAPEEMLAIGPLIEQTEARFGKPVERIQITNPNRDNAQITLQVDRDPAVTDRQRGGDPTQVFQGNTGDLIDTRIPANDPVSPGWRIYNFFTSVHMARFADPLTRWLFFLFGVAGSAMTVTGMLLWVSKRTQQLRRDQQPDRALKMVSGLNMTSITGLMLAIAAYFLANRLLPVTLTAREDREIQIFFIVWLMSLVHGLLRPNRQGWIEQVAGASLLWLAIPVVNIFTTASHLFTPLAWQHAAIASFDLVCLILAALGGYTLWRLQHKPLPAKARRTRTPRAANTASSKQPAGDTP</sequence>
<feature type="transmembrane region" description="Helical" evidence="2">
    <location>
        <begin position="456"/>
        <end position="479"/>
    </location>
</feature>
<evidence type="ECO:0000313" key="4">
    <source>
        <dbReference type="Proteomes" id="UP000008871"/>
    </source>
</evidence>
<keyword evidence="4" id="KW-1185">Reference proteome</keyword>
<dbReference type="EMBL" id="AM286690">
    <property type="protein sequence ID" value="CAL17004.1"/>
    <property type="molecule type" value="Genomic_DNA"/>
</dbReference>
<dbReference type="PANTHER" id="PTHR34219">
    <property type="entry name" value="IRON-REGULATED INNER MEMBRANE PROTEIN-RELATED"/>
    <property type="match status" value="1"/>
</dbReference>
<evidence type="ECO:0000313" key="3">
    <source>
        <dbReference type="EMBL" id="CAL17004.1"/>
    </source>
</evidence>
<evidence type="ECO:0000256" key="2">
    <source>
        <dbReference type="SAM" id="Phobius"/>
    </source>
</evidence>
<gene>
    <name evidence="3" type="ordered locus">ABO_1556</name>
</gene>
<feature type="transmembrane region" description="Helical" evidence="2">
    <location>
        <begin position="199"/>
        <end position="220"/>
    </location>
</feature>
<dbReference type="KEGG" id="abo:ABO_1556"/>
<dbReference type="Proteomes" id="UP000008871">
    <property type="component" value="Chromosome"/>
</dbReference>